<dbReference type="GeneID" id="26066881"/>
<dbReference type="KEGG" id="vg:26066881"/>
<dbReference type="RefSeq" id="YP_009046833.1">
    <property type="nucleotide sequence ID" value="NC_021529.2"/>
</dbReference>
<proteinExistence type="predicted"/>
<evidence type="ECO:0000313" key="1">
    <source>
        <dbReference type="EMBL" id="AIE13772.1"/>
    </source>
</evidence>
<protein>
    <submittedName>
        <fullName evidence="1">Uncharacterized protein</fullName>
    </submittedName>
</protein>
<sequence>MIVSISTWVFCKYCNYPFKGDSSGNKLCAKCQM</sequence>
<evidence type="ECO:0000313" key="2">
    <source>
        <dbReference type="Proteomes" id="UP000201461"/>
    </source>
</evidence>
<organism evidence="1 2">
    <name type="scientific">Vibrio phage nt-1</name>
    <dbReference type="NCBI Taxonomy" id="115992"/>
    <lineage>
        <taxon>Viruses</taxon>
        <taxon>Duplodnaviria</taxon>
        <taxon>Heunggongvirae</taxon>
        <taxon>Uroviricota</taxon>
        <taxon>Caudoviricetes</taxon>
        <taxon>Pantevenvirales</taxon>
        <taxon>Straboviridae</taxon>
        <taxon>Mylasvirus</taxon>
        <taxon>Mylasvirus persius</taxon>
    </lineage>
</organism>
<name>A0A068J939_9CAUD</name>
<keyword evidence="2" id="KW-1185">Reference proteome</keyword>
<dbReference type="Proteomes" id="UP000201461">
    <property type="component" value="Segment"/>
</dbReference>
<dbReference type="EMBL" id="HQ317393">
    <property type="protein sequence ID" value="AIE13772.1"/>
    <property type="molecule type" value="Genomic_DNA"/>
</dbReference>
<reference evidence="1 2" key="1">
    <citation type="journal article" date="2014" name="Genome Biol. Evol.">
        <title>Composite Conserved Promoter-Terminator Motifs (PeSLs) that Mediate Modular Shuffling in the Diverse T4-Like Myoviruses.</title>
        <authorList>
            <person name="Comeau A.M."/>
            <person name="Arbiol C."/>
            <person name="Krisch H.M."/>
        </authorList>
    </citation>
    <scope>NUCLEOTIDE SEQUENCE [LARGE SCALE GENOMIC DNA]</scope>
</reference>
<accession>A0A068J939</accession>